<name>A0A4R6TXW1_9BACI</name>
<dbReference type="SUPFAM" id="SSF52540">
    <property type="entry name" value="P-loop containing nucleoside triphosphate hydrolases"/>
    <property type="match status" value="1"/>
</dbReference>
<dbReference type="InterPro" id="IPR003593">
    <property type="entry name" value="AAA+_ATPase"/>
</dbReference>
<dbReference type="EMBL" id="SNYJ01000014">
    <property type="protein sequence ID" value="TDQ37213.1"/>
    <property type="molecule type" value="Genomic_DNA"/>
</dbReference>
<keyword evidence="2 7" id="KW-0812">Transmembrane</keyword>
<evidence type="ECO:0000313" key="10">
    <source>
        <dbReference type="EMBL" id="TDQ37213.1"/>
    </source>
</evidence>
<dbReference type="AlphaFoldDB" id="A0A4R6TXW1"/>
<dbReference type="Pfam" id="PF00005">
    <property type="entry name" value="ABC_tran"/>
    <property type="match status" value="1"/>
</dbReference>
<feature type="transmembrane region" description="Helical" evidence="7">
    <location>
        <begin position="20"/>
        <end position="43"/>
    </location>
</feature>
<reference evidence="10 11" key="1">
    <citation type="submission" date="2019-03" db="EMBL/GenBank/DDBJ databases">
        <title>Genomic Encyclopedia of Type Strains, Phase IV (KMG-IV): sequencing the most valuable type-strain genomes for metagenomic binning, comparative biology and taxonomic classification.</title>
        <authorList>
            <person name="Goeker M."/>
        </authorList>
    </citation>
    <scope>NUCLEOTIDE SEQUENCE [LARGE SCALE GENOMIC DNA]</scope>
    <source>
        <strain evidence="10 11">DSM 28697</strain>
    </source>
</reference>
<dbReference type="Pfam" id="PF00664">
    <property type="entry name" value="ABC_membrane"/>
    <property type="match status" value="1"/>
</dbReference>
<evidence type="ECO:0000256" key="4">
    <source>
        <dbReference type="ARBA" id="ARBA00022840"/>
    </source>
</evidence>
<dbReference type="PROSITE" id="PS50893">
    <property type="entry name" value="ABC_TRANSPORTER_2"/>
    <property type="match status" value="1"/>
</dbReference>
<dbReference type="GO" id="GO:0005886">
    <property type="term" value="C:plasma membrane"/>
    <property type="evidence" value="ECO:0007669"/>
    <property type="project" value="UniProtKB-SubCell"/>
</dbReference>
<dbReference type="InterPro" id="IPR036640">
    <property type="entry name" value="ABC1_TM_sf"/>
</dbReference>
<evidence type="ECO:0000259" key="8">
    <source>
        <dbReference type="PROSITE" id="PS50893"/>
    </source>
</evidence>
<sequence>MNYIKSMILPLRKEIPMVVWSILIGILAAGLNLTRPILFGMIINVLVNGDPNSHVFWLILLFLGSWLATWGSSLLLMYVSTKISQRILMSLRVDLFAHFLRLPFTKIEEIDPGKIQAYHASDLPRWTSVYGTLLAEVTHSLAQFIGSIIALSYLDANLMLWLLPFLILSASIPIVTSKSIVNISHVAQEAFSSTLETLSSLIKGSRDLISVGANKWGENRFKEACNSSYRTNVKRDFSQGFLQIVGSAIEILAYILILYIGGSKVLRNEMAIGELISFLATIEMIFFPARHVNHLVVSMQNSFAAAKRVIDFLDIKERQPSLLISTCMYVDSVSYTYPLSNTIALDSITFNIEPGKHIVITGESGSGKSTLLKLLAGLYLPTKGKIVYDDRVSNLSMIWQEPYLFNVSVFDNLVVGADLSTAKVRAIASKVNMDSTIMRLPYGYKSNVTDGGQNFSGGEKRRLAIARALLTNPNLLIFDEPTAGLDDANALSIWQMISELGPNVTKIVTTHRIEEAKKADVVLVLRDGKLIKCGSPDELTT</sequence>
<feature type="domain" description="ABC transmembrane type-1" evidence="9">
    <location>
        <begin position="19"/>
        <end position="301"/>
    </location>
</feature>
<organism evidence="10 11">
    <name type="scientific">Aureibacillus halotolerans</name>
    <dbReference type="NCBI Taxonomy" id="1508390"/>
    <lineage>
        <taxon>Bacteria</taxon>
        <taxon>Bacillati</taxon>
        <taxon>Bacillota</taxon>
        <taxon>Bacilli</taxon>
        <taxon>Bacillales</taxon>
        <taxon>Bacillaceae</taxon>
        <taxon>Aureibacillus</taxon>
    </lineage>
</organism>
<comment type="caution">
    <text evidence="10">The sequence shown here is derived from an EMBL/GenBank/DDBJ whole genome shotgun (WGS) entry which is preliminary data.</text>
</comment>
<evidence type="ECO:0000256" key="1">
    <source>
        <dbReference type="ARBA" id="ARBA00004651"/>
    </source>
</evidence>
<keyword evidence="5 7" id="KW-1133">Transmembrane helix</keyword>
<dbReference type="Proteomes" id="UP000295632">
    <property type="component" value="Unassembled WGS sequence"/>
</dbReference>
<protein>
    <submittedName>
        <fullName evidence="10">ATP-binding cassette subfamily B protein</fullName>
    </submittedName>
</protein>
<keyword evidence="3" id="KW-0547">Nucleotide-binding</keyword>
<dbReference type="GO" id="GO:0015421">
    <property type="term" value="F:ABC-type oligopeptide transporter activity"/>
    <property type="evidence" value="ECO:0007669"/>
    <property type="project" value="TreeGrafter"/>
</dbReference>
<dbReference type="Gene3D" id="1.20.1560.10">
    <property type="entry name" value="ABC transporter type 1, transmembrane domain"/>
    <property type="match status" value="1"/>
</dbReference>
<dbReference type="RefSeq" id="WP_133581408.1">
    <property type="nucleotide sequence ID" value="NZ_SNYJ01000014.1"/>
</dbReference>
<dbReference type="InterPro" id="IPR017871">
    <property type="entry name" value="ABC_transporter-like_CS"/>
</dbReference>
<dbReference type="InterPro" id="IPR027417">
    <property type="entry name" value="P-loop_NTPase"/>
</dbReference>
<dbReference type="PROSITE" id="PS00211">
    <property type="entry name" value="ABC_TRANSPORTER_1"/>
    <property type="match status" value="1"/>
</dbReference>
<dbReference type="InterPro" id="IPR003439">
    <property type="entry name" value="ABC_transporter-like_ATP-bd"/>
</dbReference>
<dbReference type="PANTHER" id="PTHR43394">
    <property type="entry name" value="ATP-DEPENDENT PERMEASE MDL1, MITOCHONDRIAL"/>
    <property type="match status" value="1"/>
</dbReference>
<dbReference type="OrthoDB" id="2926789at2"/>
<gene>
    <name evidence="10" type="ORF">EV213_11494</name>
</gene>
<dbReference type="PROSITE" id="PS50929">
    <property type="entry name" value="ABC_TM1F"/>
    <property type="match status" value="1"/>
</dbReference>
<evidence type="ECO:0000256" key="5">
    <source>
        <dbReference type="ARBA" id="ARBA00022989"/>
    </source>
</evidence>
<keyword evidence="4 10" id="KW-0067">ATP-binding</keyword>
<evidence type="ECO:0000256" key="2">
    <source>
        <dbReference type="ARBA" id="ARBA00022692"/>
    </source>
</evidence>
<keyword evidence="11" id="KW-1185">Reference proteome</keyword>
<feature type="transmembrane region" description="Helical" evidence="7">
    <location>
        <begin position="55"/>
        <end position="79"/>
    </location>
</feature>
<feature type="transmembrane region" description="Helical" evidence="7">
    <location>
        <begin position="240"/>
        <end position="260"/>
    </location>
</feature>
<dbReference type="InterPro" id="IPR039421">
    <property type="entry name" value="Type_1_exporter"/>
</dbReference>
<evidence type="ECO:0000256" key="7">
    <source>
        <dbReference type="SAM" id="Phobius"/>
    </source>
</evidence>
<accession>A0A4R6TXW1</accession>
<dbReference type="InterPro" id="IPR025662">
    <property type="entry name" value="Sigma_54_int_dom_ATP-bd_1"/>
</dbReference>
<evidence type="ECO:0000259" key="9">
    <source>
        <dbReference type="PROSITE" id="PS50929"/>
    </source>
</evidence>
<evidence type="ECO:0000256" key="6">
    <source>
        <dbReference type="ARBA" id="ARBA00023136"/>
    </source>
</evidence>
<feature type="domain" description="ABC transporter" evidence="8">
    <location>
        <begin position="328"/>
        <end position="541"/>
    </location>
</feature>
<proteinExistence type="predicted"/>
<dbReference type="SUPFAM" id="SSF90123">
    <property type="entry name" value="ABC transporter transmembrane region"/>
    <property type="match status" value="1"/>
</dbReference>
<dbReference type="GO" id="GO:0016887">
    <property type="term" value="F:ATP hydrolysis activity"/>
    <property type="evidence" value="ECO:0007669"/>
    <property type="project" value="InterPro"/>
</dbReference>
<dbReference type="GO" id="GO:0005524">
    <property type="term" value="F:ATP binding"/>
    <property type="evidence" value="ECO:0007669"/>
    <property type="project" value="UniProtKB-KW"/>
</dbReference>
<comment type="subcellular location">
    <subcellularLocation>
        <location evidence="1">Cell membrane</location>
        <topology evidence="1">Multi-pass membrane protein</topology>
    </subcellularLocation>
</comment>
<dbReference type="PANTHER" id="PTHR43394:SF1">
    <property type="entry name" value="ATP-BINDING CASSETTE SUB-FAMILY B MEMBER 10, MITOCHONDRIAL"/>
    <property type="match status" value="1"/>
</dbReference>
<dbReference type="Gene3D" id="3.40.50.300">
    <property type="entry name" value="P-loop containing nucleotide triphosphate hydrolases"/>
    <property type="match status" value="1"/>
</dbReference>
<keyword evidence="6 7" id="KW-0472">Membrane</keyword>
<dbReference type="InterPro" id="IPR011527">
    <property type="entry name" value="ABC1_TM_dom"/>
</dbReference>
<dbReference type="SMART" id="SM00382">
    <property type="entry name" value="AAA"/>
    <property type="match status" value="1"/>
</dbReference>
<dbReference type="PROSITE" id="PS00675">
    <property type="entry name" value="SIGMA54_INTERACT_1"/>
    <property type="match status" value="1"/>
</dbReference>
<evidence type="ECO:0000313" key="11">
    <source>
        <dbReference type="Proteomes" id="UP000295632"/>
    </source>
</evidence>
<dbReference type="CDD" id="cd07346">
    <property type="entry name" value="ABC_6TM_exporters"/>
    <property type="match status" value="1"/>
</dbReference>
<evidence type="ECO:0000256" key="3">
    <source>
        <dbReference type="ARBA" id="ARBA00022741"/>
    </source>
</evidence>